<evidence type="ECO:0000256" key="3">
    <source>
        <dbReference type="ARBA" id="ARBA00022723"/>
    </source>
</evidence>
<keyword evidence="6" id="KW-0378">Hydrolase</keyword>
<dbReference type="GO" id="GO:0005737">
    <property type="term" value="C:cytoplasm"/>
    <property type="evidence" value="ECO:0007669"/>
    <property type="project" value="UniProtKB-SubCell"/>
</dbReference>
<dbReference type="CDD" id="cd06008">
    <property type="entry name" value="NF-X1-zinc-finger"/>
    <property type="match status" value="1"/>
</dbReference>
<keyword evidence="9" id="KW-0175">Coiled coil</keyword>
<dbReference type="RefSeq" id="XP_016230960.1">
    <property type="nucleotide sequence ID" value="XM_016384358.1"/>
</dbReference>
<accession>A0A0D2BHB9</accession>
<keyword evidence="8" id="KW-0391">Immunity</keyword>
<dbReference type="Pfam" id="PF13086">
    <property type="entry name" value="AAA_11"/>
    <property type="match status" value="1"/>
</dbReference>
<dbReference type="GO" id="GO:0031048">
    <property type="term" value="P:regulatory ncRNA-mediated heterochromatin formation"/>
    <property type="evidence" value="ECO:0007669"/>
    <property type="project" value="TreeGrafter"/>
</dbReference>
<dbReference type="FunFam" id="3.40.50.300:FF:001660">
    <property type="entry name" value="NF-X1 finger and helicase protein, putative"/>
    <property type="match status" value="1"/>
</dbReference>
<dbReference type="SUPFAM" id="SSF52540">
    <property type="entry name" value="P-loop containing nucleoside triphosphate hydrolases"/>
    <property type="match status" value="1"/>
</dbReference>
<keyword evidence="3" id="KW-0479">Metal-binding</keyword>
<dbReference type="GO" id="GO:0008270">
    <property type="term" value="F:zinc ion binding"/>
    <property type="evidence" value="ECO:0007669"/>
    <property type="project" value="UniProtKB-KW"/>
</dbReference>
<evidence type="ECO:0000256" key="5">
    <source>
        <dbReference type="ARBA" id="ARBA00022771"/>
    </source>
</evidence>
<keyword evidence="5" id="KW-0863">Zinc-finger</keyword>
<keyword evidence="6" id="KW-0547">Nucleotide-binding</keyword>
<organism evidence="12 13">
    <name type="scientific">Exophiala spinifera</name>
    <dbReference type="NCBI Taxonomy" id="91928"/>
    <lineage>
        <taxon>Eukaryota</taxon>
        <taxon>Fungi</taxon>
        <taxon>Dikarya</taxon>
        <taxon>Ascomycota</taxon>
        <taxon>Pezizomycotina</taxon>
        <taxon>Eurotiomycetes</taxon>
        <taxon>Chaetothyriomycetidae</taxon>
        <taxon>Chaetothyriales</taxon>
        <taxon>Herpotrichiellaceae</taxon>
        <taxon>Exophiala</taxon>
    </lineage>
</organism>
<dbReference type="InterPro" id="IPR045055">
    <property type="entry name" value="DNA2/NAM7-like"/>
</dbReference>
<feature type="domain" description="RZ-type" evidence="11">
    <location>
        <begin position="1326"/>
        <end position="1401"/>
    </location>
</feature>
<dbReference type="CDD" id="cd18808">
    <property type="entry name" value="SF1_C_Upf1"/>
    <property type="match status" value="1"/>
</dbReference>
<sequence>MLPPLYTRQPGFRFSLSPLLKGAIENDGDLWIDLASSPDNSSLIDEMEDQTGLDRGQCRALLAALTQEYALIQGPPGTGKSYLGVQLIKVLMKCKQTAALGPVVVVCYTNHALDQFLEHLLGVGIKKIVRIGGQSQSHLLEDHNLRKISQTEGKTRSEKYLAAKHYEALDHEANSISRDLGRMHGLSQRWNWANFAHYIQRKYPRIGAQFRKVDEEGFKAAGRHPFEQWAPSAKSVIGAKTVDDPSAMAVDQLDTLVQKAENNVHSLSLIERRILLQFWSQQVHEEALDNVFERVKEADSIQRHLTNIHDEVDRRVLQNADVIGLTTTGLAKRISTLKRIRCKIVICEEAGEVMEAHMISALLPTVEHFIQIGDHEQLRPQINNFRDLSLESKQGVLYQLDRSQFERLSIGQPGRPRIPVAQLNVQRRMRPEIASLVRETLYPDLSDHVSTTDLPDVVGMRKNLFWLDHDHVEEGQHSETHHKSHSNMWEVEMVHAMVRHVVRQGVYRSSDIAVLTPYTGQLSKLRAAMRNDFEIVLSDRDQEALEKDGFNPGASSSSNTAEDQFNQPRKASLEKKKLSELLRVATVDNFQGEEAKIIIVSLVRSNKEKRVGFLKTTNRINVLLSRAQHGMYLVGNVDTYSKIHMWQKIIDMLRKSDSIGSSLGLCCPRHKDTPLPVSEPDDFSRLSPEGGCRLSCSWRLPDCGHMCQARCHSESMHNVFLCHQPCQRLHEPCKHACQKTTCGEDCGKCCVKLKDVLLPCGHSKDNILCHQAQNPATIRCDALVAKMVPGCDHTVEIACHLDVSANQFQCPTHCAAVLSCGHPCRGTCGQCNTTAETGNRSISHQTCRKVCGRASRTCNHLCSEPCHEGRDCAPCSLPCEVRCQHSGCMLPCHEACAPCIERCTWSCEHQGSCTMPCSAPCNRLPCDERCTKTLPCGHQCPGLCGETCSEEHCQQCGMMPDSRVDLLEMKTYAEIDVDETPIVVLGCGHFFTAETLDGLVGMKDVYIADTYGHFTGFADISGALASQIPRCPDCKRPVRQYATRRYNRLINRAVIDEMSKRFHVAGKTELRRLELQLDKLEKELESSRSNITLRLGLSTEANDDRIGFSTIRGKQIQERYKSHIVLYKDIKAFLQNSADSHQPAQKLYEAQIHAARTKLSASVEEALTSLSIHESVCHVERDRRIALGGRLTQIKADCIVLEDKFCIVEATGLSANTLKLPGGSPEKMTKPYLQVCAMFIKDCNVGNLAKLAVEASLYFARIVRLYRSCRLAKSDSGASEDYSKQARELLEQAVELCKQPFQNAEQLRAAAEESIKLLQREWYEAVSSEELDAIKRAMVSGPGGIATHSGHWYNCIRGHPFAIGECGMPMEEARCPECGAPIGGSHHQAVAGVTRAIEMES</sequence>
<keyword evidence="2" id="KW-0963">Cytoplasm</keyword>
<comment type="subcellular location">
    <subcellularLocation>
        <location evidence="1">Cytoplasm</location>
    </subcellularLocation>
</comment>
<dbReference type="InterPro" id="IPR000967">
    <property type="entry name" value="Znf_NFX1"/>
</dbReference>
<dbReference type="InterPro" id="IPR041677">
    <property type="entry name" value="DNA2/NAM7_AAA_11"/>
</dbReference>
<keyword evidence="7" id="KW-0862">Zinc</keyword>
<evidence type="ECO:0000256" key="4">
    <source>
        <dbReference type="ARBA" id="ARBA00022737"/>
    </source>
</evidence>
<dbReference type="PANTHER" id="PTHR10887:SF445">
    <property type="entry name" value="NFX1-TYPE ZINC FINGER-CONTAINING PROTEIN 1"/>
    <property type="match status" value="1"/>
</dbReference>
<evidence type="ECO:0000313" key="12">
    <source>
        <dbReference type="EMBL" id="KIW10744.1"/>
    </source>
</evidence>
<evidence type="ECO:0000256" key="8">
    <source>
        <dbReference type="ARBA" id="ARBA00022859"/>
    </source>
</evidence>
<dbReference type="Pfam" id="PF20173">
    <property type="entry name" value="ZnF_RZ-type"/>
    <property type="match status" value="1"/>
</dbReference>
<gene>
    <name evidence="12" type="ORF">PV08_10043</name>
</gene>
<dbReference type="InterPro" id="IPR047187">
    <property type="entry name" value="SF1_C_Upf1"/>
</dbReference>
<dbReference type="STRING" id="91928.A0A0D2BHB9"/>
<keyword evidence="4" id="KW-0677">Repeat</keyword>
<dbReference type="CDD" id="cd17936">
    <property type="entry name" value="EEXXEc_NFX1"/>
    <property type="match status" value="1"/>
</dbReference>
<proteinExistence type="predicted"/>
<name>A0A0D2BHB9_9EURO</name>
<reference evidence="12 13" key="1">
    <citation type="submission" date="2015-01" db="EMBL/GenBank/DDBJ databases">
        <title>The Genome Sequence of Exophiala spinifera CBS89968.</title>
        <authorList>
            <consortium name="The Broad Institute Genomics Platform"/>
            <person name="Cuomo C."/>
            <person name="de Hoog S."/>
            <person name="Gorbushina A."/>
            <person name="Stielow B."/>
            <person name="Teixiera M."/>
            <person name="Abouelleil A."/>
            <person name="Chapman S.B."/>
            <person name="Priest M."/>
            <person name="Young S.K."/>
            <person name="Wortman J."/>
            <person name="Nusbaum C."/>
            <person name="Birren B."/>
        </authorList>
    </citation>
    <scope>NUCLEOTIDE SEQUENCE [LARGE SCALE GENOMIC DNA]</scope>
    <source>
        <strain evidence="12 13">CBS 89968</strain>
    </source>
</reference>
<protein>
    <recommendedName>
        <fullName evidence="11">RZ-type domain-containing protein</fullName>
    </recommendedName>
</protein>
<evidence type="ECO:0000256" key="10">
    <source>
        <dbReference type="SAM" id="MobiDB-lite"/>
    </source>
</evidence>
<dbReference type="GO" id="GO:0002376">
    <property type="term" value="P:immune system process"/>
    <property type="evidence" value="ECO:0007669"/>
    <property type="project" value="UniProtKB-KW"/>
</dbReference>
<dbReference type="PROSITE" id="PS51981">
    <property type="entry name" value="ZF_RZ"/>
    <property type="match status" value="1"/>
</dbReference>
<evidence type="ECO:0000256" key="6">
    <source>
        <dbReference type="ARBA" id="ARBA00022806"/>
    </source>
</evidence>
<dbReference type="VEuPathDB" id="FungiDB:PV08_10043"/>
<dbReference type="EMBL" id="KN847499">
    <property type="protein sequence ID" value="KIW10744.1"/>
    <property type="molecule type" value="Genomic_DNA"/>
</dbReference>
<evidence type="ECO:0000256" key="9">
    <source>
        <dbReference type="SAM" id="Coils"/>
    </source>
</evidence>
<dbReference type="GeneID" id="27337126"/>
<keyword evidence="6" id="KW-0347">Helicase</keyword>
<dbReference type="InterPro" id="IPR027417">
    <property type="entry name" value="P-loop_NTPase"/>
</dbReference>
<dbReference type="SMART" id="SM00438">
    <property type="entry name" value="ZnF_NFX"/>
    <property type="match status" value="3"/>
</dbReference>
<dbReference type="Proteomes" id="UP000053328">
    <property type="component" value="Unassembled WGS sequence"/>
</dbReference>
<dbReference type="Pfam" id="PF13087">
    <property type="entry name" value="AAA_12"/>
    <property type="match status" value="1"/>
</dbReference>
<feature type="region of interest" description="Disordered" evidence="10">
    <location>
        <begin position="546"/>
        <end position="570"/>
    </location>
</feature>
<dbReference type="GO" id="GO:0031380">
    <property type="term" value="C:nuclear RNA-directed RNA polymerase complex"/>
    <property type="evidence" value="ECO:0007669"/>
    <property type="project" value="TreeGrafter"/>
</dbReference>
<dbReference type="OrthoDB" id="2423195at2759"/>
<evidence type="ECO:0000256" key="1">
    <source>
        <dbReference type="ARBA" id="ARBA00004496"/>
    </source>
</evidence>
<dbReference type="Gene3D" id="3.40.50.300">
    <property type="entry name" value="P-loop containing nucleotide triphosphate hydrolases"/>
    <property type="match status" value="2"/>
</dbReference>
<dbReference type="PANTHER" id="PTHR10887">
    <property type="entry name" value="DNA2/NAM7 HELICASE FAMILY"/>
    <property type="match status" value="1"/>
</dbReference>
<dbReference type="InterPro" id="IPR046439">
    <property type="entry name" value="ZF_RZ_dom"/>
</dbReference>
<keyword evidence="6" id="KW-0067">ATP-binding</keyword>
<dbReference type="GO" id="GO:0004386">
    <property type="term" value="F:helicase activity"/>
    <property type="evidence" value="ECO:0007669"/>
    <property type="project" value="InterPro"/>
</dbReference>
<dbReference type="HOGENOM" id="CLU_001490_1_1_1"/>
<feature type="coiled-coil region" evidence="9">
    <location>
        <begin position="1063"/>
        <end position="1090"/>
    </location>
</feature>
<feature type="compositionally biased region" description="Polar residues" evidence="10">
    <location>
        <begin position="553"/>
        <end position="569"/>
    </location>
</feature>
<dbReference type="InterPro" id="IPR041679">
    <property type="entry name" value="DNA2/NAM7-like_C"/>
</dbReference>
<evidence type="ECO:0000313" key="13">
    <source>
        <dbReference type="Proteomes" id="UP000053328"/>
    </source>
</evidence>
<keyword evidence="13" id="KW-1185">Reference proteome</keyword>
<evidence type="ECO:0000256" key="7">
    <source>
        <dbReference type="ARBA" id="ARBA00022833"/>
    </source>
</evidence>
<evidence type="ECO:0000256" key="2">
    <source>
        <dbReference type="ARBA" id="ARBA00022490"/>
    </source>
</evidence>
<feature type="coiled-coil region" evidence="9">
    <location>
        <begin position="1279"/>
        <end position="1321"/>
    </location>
</feature>
<evidence type="ECO:0000259" key="11">
    <source>
        <dbReference type="PROSITE" id="PS51981"/>
    </source>
</evidence>